<accession>A0A8S1EMK1</accession>
<dbReference type="AlphaFoldDB" id="A0A8S1EMK1"/>
<evidence type="ECO:0000313" key="2">
    <source>
        <dbReference type="EMBL" id="CAB3405061.1"/>
    </source>
</evidence>
<organism evidence="2 3">
    <name type="scientific">Caenorhabditis bovis</name>
    <dbReference type="NCBI Taxonomy" id="2654633"/>
    <lineage>
        <taxon>Eukaryota</taxon>
        <taxon>Metazoa</taxon>
        <taxon>Ecdysozoa</taxon>
        <taxon>Nematoda</taxon>
        <taxon>Chromadorea</taxon>
        <taxon>Rhabditida</taxon>
        <taxon>Rhabditina</taxon>
        <taxon>Rhabditomorpha</taxon>
        <taxon>Rhabditoidea</taxon>
        <taxon>Rhabditidae</taxon>
        <taxon>Peloderinae</taxon>
        <taxon>Caenorhabditis</taxon>
    </lineage>
</organism>
<evidence type="ECO:0000256" key="1">
    <source>
        <dbReference type="SAM" id="MobiDB-lite"/>
    </source>
</evidence>
<dbReference type="Proteomes" id="UP000494206">
    <property type="component" value="Unassembled WGS sequence"/>
</dbReference>
<protein>
    <submittedName>
        <fullName evidence="2">Uncharacterized protein</fullName>
    </submittedName>
</protein>
<name>A0A8S1EMK1_9PELO</name>
<keyword evidence="3" id="KW-1185">Reference proteome</keyword>
<sequence>MLQTPSQDYFESQLRNRFQRGALVCSTPIYQPPEPIDIRINRRQEPISDTETSDELEDGMIDTNLRTPRNRGMLARSSAKKHQKITLTIPETPVCARPTQASLSRPGSRNEKDWKTTTLRRVSSLTEAERAAFFARLAEPKYRREKALKK</sequence>
<proteinExistence type="predicted"/>
<evidence type="ECO:0000313" key="3">
    <source>
        <dbReference type="Proteomes" id="UP000494206"/>
    </source>
</evidence>
<comment type="caution">
    <text evidence="2">The sequence shown here is derived from an EMBL/GenBank/DDBJ whole genome shotgun (WGS) entry which is preliminary data.</text>
</comment>
<reference evidence="2 3" key="1">
    <citation type="submission" date="2020-04" db="EMBL/GenBank/DDBJ databases">
        <authorList>
            <person name="Laetsch R D."/>
            <person name="Stevens L."/>
            <person name="Kumar S."/>
            <person name="Blaxter L. M."/>
        </authorList>
    </citation>
    <scope>NUCLEOTIDE SEQUENCE [LARGE SCALE GENOMIC DNA]</scope>
</reference>
<feature type="region of interest" description="Disordered" evidence="1">
    <location>
        <begin position="41"/>
        <end position="118"/>
    </location>
</feature>
<feature type="compositionally biased region" description="Acidic residues" evidence="1">
    <location>
        <begin position="51"/>
        <end position="60"/>
    </location>
</feature>
<dbReference type="EMBL" id="CADEPM010000004">
    <property type="protein sequence ID" value="CAB3405061.1"/>
    <property type="molecule type" value="Genomic_DNA"/>
</dbReference>
<gene>
    <name evidence="2" type="ORF">CBOVIS_LOCUS7305</name>
</gene>